<evidence type="ECO:0000313" key="3">
    <source>
        <dbReference type="Proteomes" id="UP001281410"/>
    </source>
</evidence>
<organism evidence="2 3">
    <name type="scientific">Dipteronia sinensis</name>
    <dbReference type="NCBI Taxonomy" id="43782"/>
    <lineage>
        <taxon>Eukaryota</taxon>
        <taxon>Viridiplantae</taxon>
        <taxon>Streptophyta</taxon>
        <taxon>Embryophyta</taxon>
        <taxon>Tracheophyta</taxon>
        <taxon>Spermatophyta</taxon>
        <taxon>Magnoliopsida</taxon>
        <taxon>eudicotyledons</taxon>
        <taxon>Gunneridae</taxon>
        <taxon>Pentapetalae</taxon>
        <taxon>rosids</taxon>
        <taxon>malvids</taxon>
        <taxon>Sapindales</taxon>
        <taxon>Sapindaceae</taxon>
        <taxon>Hippocastanoideae</taxon>
        <taxon>Acereae</taxon>
        <taxon>Dipteronia</taxon>
    </lineage>
</organism>
<name>A0AAE0ATR0_9ROSI</name>
<sequence length="71" mass="7827">MKPHVALLASPGMGHVIPVLELAKRLTNHHNLHVTVFVVSFDQNTSVEQLSELVINSPNEKLLHDISLTPV</sequence>
<dbReference type="Gene3D" id="3.40.50.2000">
    <property type="entry name" value="Glycogen Phosphorylase B"/>
    <property type="match status" value="1"/>
</dbReference>
<dbReference type="SUPFAM" id="SSF53756">
    <property type="entry name" value="UDP-Glycosyltransferase/glycogen phosphorylase"/>
    <property type="match status" value="1"/>
</dbReference>
<accession>A0AAE0ATR0</accession>
<dbReference type="PANTHER" id="PTHR48046:SF1">
    <property type="entry name" value="GLYCOSYLTRANSFERASE-RELATED"/>
    <property type="match status" value="1"/>
</dbReference>
<gene>
    <name evidence="2" type="ORF">Dsin_011078</name>
</gene>
<dbReference type="GO" id="GO:0016757">
    <property type="term" value="F:glycosyltransferase activity"/>
    <property type="evidence" value="ECO:0007669"/>
    <property type="project" value="UniProtKB-KW"/>
</dbReference>
<dbReference type="PANTHER" id="PTHR48046">
    <property type="entry name" value="UDP-GLYCOSYLTRANSFERASE 72E1"/>
    <property type="match status" value="1"/>
</dbReference>
<evidence type="ECO:0000313" key="2">
    <source>
        <dbReference type="EMBL" id="KAK3224053.1"/>
    </source>
</evidence>
<proteinExistence type="predicted"/>
<reference evidence="2" key="1">
    <citation type="journal article" date="2023" name="Plant J.">
        <title>Genome sequences and population genomics provide insights into the demographic history, inbreeding, and mutation load of two 'living fossil' tree species of Dipteronia.</title>
        <authorList>
            <person name="Feng Y."/>
            <person name="Comes H.P."/>
            <person name="Chen J."/>
            <person name="Zhu S."/>
            <person name="Lu R."/>
            <person name="Zhang X."/>
            <person name="Li P."/>
            <person name="Qiu J."/>
            <person name="Olsen K.M."/>
            <person name="Qiu Y."/>
        </authorList>
    </citation>
    <scope>NUCLEOTIDE SEQUENCE</scope>
    <source>
        <strain evidence="2">NBL</strain>
    </source>
</reference>
<protein>
    <submittedName>
        <fullName evidence="2">Uncharacterized protein</fullName>
    </submittedName>
</protein>
<dbReference type="EMBL" id="JANJYJ010000003">
    <property type="protein sequence ID" value="KAK3224053.1"/>
    <property type="molecule type" value="Genomic_DNA"/>
</dbReference>
<dbReference type="AlphaFoldDB" id="A0AAE0ATR0"/>
<keyword evidence="1" id="KW-0808">Transferase</keyword>
<evidence type="ECO:0000256" key="1">
    <source>
        <dbReference type="ARBA" id="ARBA00022676"/>
    </source>
</evidence>
<comment type="caution">
    <text evidence="2">The sequence shown here is derived from an EMBL/GenBank/DDBJ whole genome shotgun (WGS) entry which is preliminary data.</text>
</comment>
<dbReference type="Proteomes" id="UP001281410">
    <property type="component" value="Unassembled WGS sequence"/>
</dbReference>
<keyword evidence="1" id="KW-0328">Glycosyltransferase</keyword>
<keyword evidence="3" id="KW-1185">Reference proteome</keyword>